<organism evidence="2 3">
    <name type="scientific">Eiseniibacteriota bacterium</name>
    <dbReference type="NCBI Taxonomy" id="2212470"/>
    <lineage>
        <taxon>Bacteria</taxon>
        <taxon>Candidatus Eiseniibacteriota</taxon>
    </lineage>
</organism>
<name>A0A538SS69_UNCEI</name>
<evidence type="ECO:0000313" key="2">
    <source>
        <dbReference type="EMBL" id="TMQ54207.1"/>
    </source>
</evidence>
<feature type="signal peptide" evidence="1">
    <location>
        <begin position="1"/>
        <end position="32"/>
    </location>
</feature>
<evidence type="ECO:0000313" key="3">
    <source>
        <dbReference type="Proteomes" id="UP000320184"/>
    </source>
</evidence>
<proteinExistence type="predicted"/>
<accession>A0A538SS69</accession>
<dbReference type="AlphaFoldDB" id="A0A538SS69"/>
<reference evidence="2 3" key="1">
    <citation type="journal article" date="2019" name="Nat. Microbiol.">
        <title>Mediterranean grassland soil C-N compound turnover is dependent on rainfall and depth, and is mediated by genomically divergent microorganisms.</title>
        <authorList>
            <person name="Diamond S."/>
            <person name="Andeer P.F."/>
            <person name="Li Z."/>
            <person name="Crits-Christoph A."/>
            <person name="Burstein D."/>
            <person name="Anantharaman K."/>
            <person name="Lane K.R."/>
            <person name="Thomas B.C."/>
            <person name="Pan C."/>
            <person name="Northen T.R."/>
            <person name="Banfield J.F."/>
        </authorList>
    </citation>
    <scope>NUCLEOTIDE SEQUENCE [LARGE SCALE GENOMIC DNA]</scope>
    <source>
        <strain evidence="2">WS_3</strain>
    </source>
</reference>
<dbReference type="EMBL" id="VBOT01000002">
    <property type="protein sequence ID" value="TMQ54207.1"/>
    <property type="molecule type" value="Genomic_DNA"/>
</dbReference>
<sequence>MHPNRKRLGWKAAVAAACLMAAGACSSPRDNAAPASTLTEHQRDSVLARSALPGAGVVGRAISESQRAATQAAQMDSLSR</sequence>
<keyword evidence="1" id="KW-0732">Signal</keyword>
<dbReference type="Proteomes" id="UP000320184">
    <property type="component" value="Unassembled WGS sequence"/>
</dbReference>
<feature type="chain" id="PRO_5021738358" evidence="1">
    <location>
        <begin position="33"/>
        <end position="80"/>
    </location>
</feature>
<gene>
    <name evidence="2" type="ORF">E6K73_00280</name>
</gene>
<comment type="caution">
    <text evidence="2">The sequence shown here is derived from an EMBL/GenBank/DDBJ whole genome shotgun (WGS) entry which is preliminary data.</text>
</comment>
<evidence type="ECO:0000256" key="1">
    <source>
        <dbReference type="SAM" id="SignalP"/>
    </source>
</evidence>
<dbReference type="PROSITE" id="PS51257">
    <property type="entry name" value="PROKAR_LIPOPROTEIN"/>
    <property type="match status" value="1"/>
</dbReference>
<protein>
    <submittedName>
        <fullName evidence="2">Uncharacterized protein</fullName>
    </submittedName>
</protein>